<feature type="compositionally biased region" description="Gly residues" evidence="8">
    <location>
        <begin position="1274"/>
        <end position="1285"/>
    </location>
</feature>
<comment type="subcellular location">
    <subcellularLocation>
        <location evidence="1">Nucleus</location>
    </subcellularLocation>
</comment>
<comment type="caution">
    <text evidence="13">The sequence shown here is derived from an EMBL/GenBank/DDBJ whole genome shotgun (WGS) entry which is preliminary data.</text>
</comment>
<feature type="region of interest" description="Disordered" evidence="8">
    <location>
        <begin position="1837"/>
        <end position="1856"/>
    </location>
</feature>
<comment type="similarity">
    <text evidence="2 7">Belongs to the peptidase M14 family.</text>
</comment>
<feature type="compositionally biased region" description="Low complexity" evidence="8">
    <location>
        <begin position="2606"/>
        <end position="2642"/>
    </location>
</feature>
<evidence type="ECO:0000256" key="3">
    <source>
        <dbReference type="ARBA" id="ARBA00022741"/>
    </source>
</evidence>
<keyword evidence="6" id="KW-0539">Nucleus</keyword>
<dbReference type="InterPro" id="IPR000330">
    <property type="entry name" value="SNF2_N"/>
</dbReference>
<feature type="region of interest" description="Disordered" evidence="8">
    <location>
        <begin position="1629"/>
        <end position="1653"/>
    </location>
</feature>
<feature type="compositionally biased region" description="Basic and acidic residues" evidence="8">
    <location>
        <begin position="2710"/>
        <end position="2725"/>
    </location>
</feature>
<dbReference type="SUPFAM" id="SSF54160">
    <property type="entry name" value="Chromo domain-like"/>
    <property type="match status" value="1"/>
</dbReference>
<dbReference type="Gene3D" id="3.40.630.10">
    <property type="entry name" value="Zn peptidases"/>
    <property type="match status" value="1"/>
</dbReference>
<feature type="compositionally biased region" description="Low complexity" evidence="8">
    <location>
        <begin position="2909"/>
        <end position="2928"/>
    </location>
</feature>
<dbReference type="Pfam" id="PF00271">
    <property type="entry name" value="Helicase_C"/>
    <property type="match status" value="1"/>
</dbReference>
<dbReference type="EMBL" id="JABANN010000065">
    <property type="protein sequence ID" value="KAF4672852.1"/>
    <property type="molecule type" value="Genomic_DNA"/>
</dbReference>
<feature type="region of interest" description="Disordered" evidence="8">
    <location>
        <begin position="608"/>
        <end position="700"/>
    </location>
</feature>
<feature type="compositionally biased region" description="Low complexity" evidence="8">
    <location>
        <begin position="2024"/>
        <end position="2063"/>
    </location>
</feature>
<feature type="compositionally biased region" description="Acidic residues" evidence="8">
    <location>
        <begin position="646"/>
        <end position="656"/>
    </location>
</feature>
<evidence type="ECO:0000259" key="11">
    <source>
        <dbReference type="PROSITE" id="PS51194"/>
    </source>
</evidence>
<feature type="region of interest" description="Disordered" evidence="8">
    <location>
        <begin position="1984"/>
        <end position="2097"/>
    </location>
</feature>
<evidence type="ECO:0000256" key="4">
    <source>
        <dbReference type="ARBA" id="ARBA00022801"/>
    </source>
</evidence>
<keyword evidence="9" id="KW-0812">Transmembrane</keyword>
<dbReference type="PROSITE" id="PS51192">
    <property type="entry name" value="HELICASE_ATP_BIND_1"/>
    <property type="match status" value="1"/>
</dbReference>
<dbReference type="GO" id="GO:0005634">
    <property type="term" value="C:nucleus"/>
    <property type="evidence" value="ECO:0007669"/>
    <property type="project" value="UniProtKB-SubCell"/>
</dbReference>
<feature type="compositionally biased region" description="Basic residues" evidence="8">
    <location>
        <begin position="2010"/>
        <end position="2023"/>
    </location>
</feature>
<sequence length="3038" mass="336075">MDEGHRLKGVDSLAKQKICDRKVMKVDHHVLLTGTPIQNNLQELWSLLNVVDYERFDSWDEFEKSFSMAMASEGGQGKDGDEEMGSASEELQAVLQPYILRRHKTDVMKKVPPKEEVVIEVEFTRLQKKIYRSIYEKNVLQLANNQARGPLRDCRAHRDVVTPGSATCYCGNALPQVIKAMFVNVSMELRKCCAHPYLIQGTEEAQLSSQAADPNDMNTVMTYLVQMSGKMVFLEKLLPRLKEDGQKVLIFSQMTRMLDIIQDYLRWRGYMSERLDGNSSSTDRQAAIDRFNTPCDDDPHFDHSPFVFLLSTRAGGVGINLTAASVVVIYDSDWNPQNDTQAQARCHRIGQTKTVKVYRLITRDSYEQHMFDTASRKLGLEQALMSGVTKNSTLHLSKEELNNLIKNGAYAAFSKNEEGDQEKSDQFVSATIDDILSSDRARTVTYGTVVSGGRKSAFSKATFVANEEDLEPESPKMSQPSPSTEDEHGNNVSVEDTDFWRKLVGDDSLAQLMDEEAFDEDMGERRSKFSGSYAIPSLSEMIRQTQGGGGGAHGPTPAQSARQLERQRLGFWFSKSKRRDLHQMFRYGVYGQWEAFRDYLLEDETAHHDNSRKAAVPPSTTETASSTRGVGSSGSVSLATPSPSEESSEEDYEGEDMNSRVDAGEIDEFGMVITDESGDGEGREDGHAKDGGGETKESGVDAEISPLRLKGLMIMWIGVLYRTIMTCAYGMVTRRRAAAEAKRAQEEEEKQQAMLKESPDDGSPEGGDGSASSSPSPEGGRGLTPSKSPSVEDAPSPTEMDKQPAHHHHHSSNSHFQMLTAEDATGVYTHVKWIYDVELLNVIWEEVKADPQLKAMVMGEGESDEAMTDDEPADVRKAIVAELDADRSNPDTAKFDELFMWTAMPDVIGHVAETSVTAMWKYNKNRDLQDLVLGAKNAERELNQADALHGLYYQATMDLFNDDDEEAEVEGEAAGTADGDEWRLGQRARVNLGEGGDDGAAEEYSICRLKRRIEGEGEEGVQWRVEWLGVDRPAETLPESRLEHLPPPRGDVSMPTWVIRAMPRKTTQSTGCRLWWTPRDDKELLRILRIKRGLHTVTTTMMDPDSDNTYFLERIEELRVEQERVAAATGRGKKSKSKDDGKGDSNTIECPNVLFCLGRVRSLWQEWKNQQRALLWTADTDVAKDMVKAFVDTVLSIGVPPAVLDPVLRKTGLRTSFAKFTVNNGKEGGNQQQRGANDVKGEEERRSYNERELEAIIRWLESGSMIKHEDSTGHHGGGGGGGGGGGEDDGLLLLLPPTTRIGAGEPGAMEGIEEREPGDDFEGGFIGVGRGMAILEKHLERLNPPSVDHWLLMLRSKCVVTELQDKVKLSDLRRVLTVYLDELKYRLASKGEAATTAVASGSESEPQQQQAAHDKHHPSTAAAAATAEYITRDMFINAGFAFVSDDQRKAYQASVNHIRLLQSHNLLRTQLLCTNEKMQQYNMYASLTGGLGDLVPSTDGNYVRSIVNRINTLYQLGGMEEPPSASTLEVLLRTLKFGMNTAKERSTVAAILEKLADGLTNKQTYERNQEAKQKRLMAEPTVEAKWRHPARVEASKSFIRWKGVTPWTLDQVLGMLGISGDKRRRLLGESFTSEDKGPALKSAEDEDEEDESDKEMIVKALTSEPLTEPDVQWDADTAWGMMEKAAQVKDGGEEAVLASFVPPTANKMWANTFLDDVKVEEPRVQKSRRLGNAQALKELPPLKPQDLLDFGYMYLTHLAYEVMVSEGAAVREETELPNGLIQNQMMHMTFDDLPHELNVKSPLALVTVNGDTPKDEVIRLQMLLALRQYLCYGGSPGRGPTGKAKKAQQSPENPRDAFEARVKRLVGLAAELPSMRGAASGKILRWWKPEIHDSAILVLFIIYGLPDTWRLKDLLLKDDLPFYQYCKTALCVGGHSQRRRRCNDGRADDPNSLAFKVKMQLTDEVMPALMPRLRDITRLHLFRMYPPPAPPPPRSTKAGSSTATGSAGGKSKKGRGKTRKHPHTAAPSSASSSTVAADATAATPTVVPFVADSPGSERSSSRAPPKKRRRSTPAAKQQQQHGSVTPAHGKKGSSTPKKPAFSAWAMFQKGGLAVSLYAIGRLCEDYKKGTDPRTVYLLDTREIWIVPIVNPDGYKVVEDPTMRDVRKNRRDTCPMNPVKSGVDLNRNFGYKWSGQYRKCSEEYAGEGPFSEPETQALKRMVEERDFKIALNFHSYGTMLTYPFNHANTDKSTLPTDDEAVFKELAEVFGFDRYGPAHKLLGYTASGESDDWFYGAMGIISMSPEIGSESGGFYSPVEEIPGIVHRNYRRIRHALHKTGLELRRVTCSPGSSAGMMKMTLKNGGVGAGFGSHAAVAVGGCGPSPVTGKIAQIARRSDTDFEVQCPAENMAPGESHKICIVEEIPASVTPAICRCAVTSMGGETSKRAEWATPLEDDTCRAAVRSLTDPNTEILVSSGVAVEDGTTSEGAMQQWVIVAGVVVGVACLWLFIYTLWCAGAQKLLLQQTNANAANQGRSVFIGMILRERRKPPAAASSSSNSEEEYCIGLDALEQMDKALANLEEEQEEHEEEDRRRPSNAEARPRRARQQQSSKPMSAEATSSSSPSSSITPSPSPSSPSSSLSDESSEEGPDLEGATIVARTMRDDELWLLVKPKDEAWNKVLWAPYEVCCEEDSAFKQRYSNFKRKYRESEGPHAVDFVPNRKDRSTSTGSSADAPAPAPPAAAAGAITRSTRASMSGSAVIDMPQKELLEVLVERGVINEEWLAPDHLLTFSKVGDSKVWLVQWGGLPVSEATWEDESPTDTPQELIDEWNKWNDAARKHRWQKIADDYIATHGDEIEDREEIAASKRVKKRGRPPKHKKPATVSIEDIRRPKDIADKWTRDNLCTLAAYTPTPSPPTGGATPSSTEEGILKEEKTGEKTGEEDDADEMVYRPTRDTLFGFQVEGIQWLLHNWSQSRGSVLADEMGMGKTVQTAVFLSAVMSTVGGTGPCLIIAPLSTLRHWQRELQKWAPELNVVVM</sequence>
<feature type="region of interest" description="Disordered" evidence="8">
    <location>
        <begin position="465"/>
        <end position="494"/>
    </location>
</feature>
<dbReference type="InterPro" id="IPR001650">
    <property type="entry name" value="Helicase_C-like"/>
</dbReference>
<feature type="active site" description="Proton donor/acceptor" evidence="7">
    <location>
        <position position="2304"/>
    </location>
</feature>
<protein>
    <recommendedName>
        <fullName evidence="15">Choline dehydrogenase 7</fullName>
    </recommendedName>
</protein>
<feature type="region of interest" description="Disordered" evidence="8">
    <location>
        <begin position="740"/>
        <end position="815"/>
    </location>
</feature>
<feature type="region of interest" description="Disordered" evidence="8">
    <location>
        <begin position="1124"/>
        <end position="1144"/>
    </location>
</feature>
<evidence type="ECO:0000256" key="1">
    <source>
        <dbReference type="ARBA" id="ARBA00004123"/>
    </source>
</evidence>
<dbReference type="GO" id="GO:0004181">
    <property type="term" value="F:metallocarboxypeptidase activity"/>
    <property type="evidence" value="ECO:0007669"/>
    <property type="project" value="InterPro"/>
</dbReference>
<feature type="domain" description="Peptidase M14" evidence="12">
    <location>
        <begin position="2116"/>
        <end position="2337"/>
    </location>
</feature>
<dbReference type="SMART" id="SM00490">
    <property type="entry name" value="HELICc"/>
    <property type="match status" value="1"/>
</dbReference>
<feature type="compositionally biased region" description="Basic and acidic residues" evidence="8">
    <location>
        <begin position="2929"/>
        <end position="2940"/>
    </location>
</feature>
<feature type="compositionally biased region" description="Basic and acidic residues" evidence="8">
    <location>
        <begin position="680"/>
        <end position="699"/>
    </location>
</feature>
<evidence type="ECO:0000256" key="7">
    <source>
        <dbReference type="PROSITE-ProRule" id="PRU01379"/>
    </source>
</evidence>
<feature type="compositionally biased region" description="Low complexity" evidence="8">
    <location>
        <begin position="2726"/>
        <end position="2745"/>
    </location>
</feature>
<evidence type="ECO:0000256" key="9">
    <source>
        <dbReference type="SAM" id="Phobius"/>
    </source>
</evidence>
<dbReference type="GO" id="GO:0008270">
    <property type="term" value="F:zinc ion binding"/>
    <property type="evidence" value="ECO:0007669"/>
    <property type="project" value="InterPro"/>
</dbReference>
<evidence type="ECO:0000256" key="6">
    <source>
        <dbReference type="ARBA" id="ARBA00023242"/>
    </source>
</evidence>
<dbReference type="PROSITE" id="PS51194">
    <property type="entry name" value="HELICASE_CTER"/>
    <property type="match status" value="1"/>
</dbReference>
<evidence type="ECO:0000256" key="8">
    <source>
        <dbReference type="SAM" id="MobiDB-lite"/>
    </source>
</evidence>
<feature type="compositionally biased region" description="Pro residues" evidence="8">
    <location>
        <begin position="1985"/>
        <end position="1994"/>
    </location>
</feature>
<feature type="compositionally biased region" description="Acidic residues" evidence="8">
    <location>
        <begin position="1644"/>
        <end position="1653"/>
    </location>
</feature>
<feature type="region of interest" description="Disordered" evidence="8">
    <location>
        <begin position="2710"/>
        <end position="2745"/>
    </location>
</feature>
<dbReference type="SUPFAM" id="SSF52540">
    <property type="entry name" value="P-loop containing nucleoside triphosphate hydrolases"/>
    <property type="match status" value="3"/>
</dbReference>
<keyword evidence="5" id="KW-0067">ATP-binding</keyword>
<feature type="domain" description="Helicase C-terminal" evidence="11">
    <location>
        <begin position="233"/>
        <end position="402"/>
    </location>
</feature>
<dbReference type="PROSITE" id="PS52035">
    <property type="entry name" value="PEPTIDASE_M14"/>
    <property type="match status" value="1"/>
</dbReference>
<feature type="compositionally biased region" description="Low complexity" evidence="8">
    <location>
        <begin position="625"/>
        <end position="645"/>
    </location>
</feature>
<dbReference type="Gene3D" id="3.40.50.10810">
    <property type="entry name" value="Tandem AAA-ATPase domain"/>
    <property type="match status" value="2"/>
</dbReference>
<dbReference type="InterPro" id="IPR027417">
    <property type="entry name" value="P-loop_NTPase"/>
</dbReference>
<feature type="compositionally biased region" description="Low complexity" evidence="8">
    <location>
        <begin position="1995"/>
        <end position="2005"/>
    </location>
</feature>
<organism evidence="13 14">
    <name type="scientific">Perkinsus olseni</name>
    <name type="common">Perkinsus atlanticus</name>
    <dbReference type="NCBI Taxonomy" id="32597"/>
    <lineage>
        <taxon>Eukaryota</taxon>
        <taxon>Sar</taxon>
        <taxon>Alveolata</taxon>
        <taxon>Perkinsozoa</taxon>
        <taxon>Perkinsea</taxon>
        <taxon>Perkinsida</taxon>
        <taxon>Perkinsidae</taxon>
        <taxon>Perkinsus</taxon>
    </lineage>
</organism>
<dbReference type="InterPro" id="IPR014001">
    <property type="entry name" value="Helicase_ATP-bd"/>
</dbReference>
<dbReference type="Pfam" id="PF00176">
    <property type="entry name" value="SNF2-rel_dom"/>
    <property type="match status" value="2"/>
</dbReference>
<feature type="compositionally biased region" description="Basic and acidic residues" evidence="8">
    <location>
        <begin position="1237"/>
        <end position="1247"/>
    </location>
</feature>
<dbReference type="Pfam" id="PF00246">
    <property type="entry name" value="Peptidase_M14"/>
    <property type="match status" value="1"/>
</dbReference>
<accession>A0A7J6MMN8</accession>
<evidence type="ECO:0000256" key="5">
    <source>
        <dbReference type="ARBA" id="ARBA00022840"/>
    </source>
</evidence>
<feature type="compositionally biased region" description="Basic and acidic residues" evidence="8">
    <location>
        <begin position="2589"/>
        <end position="2601"/>
    </location>
</feature>
<dbReference type="PANTHER" id="PTHR45623">
    <property type="entry name" value="CHROMODOMAIN-HELICASE-DNA-BINDING PROTEIN 3-RELATED-RELATED"/>
    <property type="match status" value="1"/>
</dbReference>
<evidence type="ECO:0000313" key="14">
    <source>
        <dbReference type="Proteomes" id="UP000572268"/>
    </source>
</evidence>
<dbReference type="Proteomes" id="UP000572268">
    <property type="component" value="Unassembled WGS sequence"/>
</dbReference>
<feature type="region of interest" description="Disordered" evidence="8">
    <location>
        <begin position="1396"/>
        <end position="1418"/>
    </location>
</feature>
<feature type="transmembrane region" description="Helical" evidence="9">
    <location>
        <begin position="2492"/>
        <end position="2513"/>
    </location>
</feature>
<evidence type="ECO:0008006" key="15">
    <source>
        <dbReference type="Google" id="ProtNLM"/>
    </source>
</evidence>
<reference evidence="13 14" key="1">
    <citation type="submission" date="2020-04" db="EMBL/GenBank/DDBJ databases">
        <title>Perkinsus olseni comparative genomics.</title>
        <authorList>
            <person name="Bogema D.R."/>
        </authorList>
    </citation>
    <scope>NUCLEOTIDE SEQUENCE [LARGE SCALE GENOMIC DNA]</scope>
    <source>
        <strain evidence="13">ATCC PRA-31</strain>
    </source>
</reference>
<dbReference type="CDD" id="cd18793">
    <property type="entry name" value="SF2_C_SNF"/>
    <property type="match status" value="1"/>
</dbReference>
<evidence type="ECO:0000259" key="12">
    <source>
        <dbReference type="PROSITE" id="PS52035"/>
    </source>
</evidence>
<dbReference type="GO" id="GO:0005524">
    <property type="term" value="F:ATP binding"/>
    <property type="evidence" value="ECO:0007669"/>
    <property type="project" value="UniProtKB-KW"/>
</dbReference>
<dbReference type="InterPro" id="IPR000834">
    <property type="entry name" value="Peptidase_M14"/>
</dbReference>
<proteinExistence type="inferred from homology"/>
<evidence type="ECO:0000259" key="10">
    <source>
        <dbReference type="PROSITE" id="PS51192"/>
    </source>
</evidence>
<dbReference type="GO" id="GO:0006508">
    <property type="term" value="P:proteolysis"/>
    <property type="evidence" value="ECO:0007669"/>
    <property type="project" value="InterPro"/>
</dbReference>
<feature type="compositionally biased region" description="Polar residues" evidence="8">
    <location>
        <begin position="1224"/>
        <end position="1235"/>
    </location>
</feature>
<keyword evidence="4" id="KW-0378">Hydrolase</keyword>
<gene>
    <name evidence="13" type="ORF">FOL46_008292</name>
</gene>
<feature type="region of interest" description="Disordered" evidence="8">
    <location>
        <begin position="2909"/>
        <end position="2944"/>
    </location>
</feature>
<feature type="region of interest" description="Disordered" evidence="8">
    <location>
        <begin position="1267"/>
        <end position="1289"/>
    </location>
</feature>
<keyword evidence="9" id="KW-1133">Transmembrane helix</keyword>
<dbReference type="InterPro" id="IPR016197">
    <property type="entry name" value="Chromo-like_dom_sf"/>
</dbReference>
<keyword evidence="3" id="KW-0547">Nucleotide-binding</keyword>
<dbReference type="Gene3D" id="3.40.50.300">
    <property type="entry name" value="P-loop containing nucleotide triphosphate hydrolases"/>
    <property type="match status" value="1"/>
</dbReference>
<dbReference type="SUPFAM" id="SSF53187">
    <property type="entry name" value="Zn-dependent exopeptidases"/>
    <property type="match status" value="1"/>
</dbReference>
<feature type="domain" description="Helicase ATP-binding" evidence="10">
    <location>
        <begin position="1"/>
        <end position="54"/>
    </location>
</feature>
<dbReference type="InterPro" id="IPR049730">
    <property type="entry name" value="SNF2/RAD54-like_C"/>
</dbReference>
<feature type="region of interest" description="Disordered" evidence="8">
    <location>
        <begin position="1224"/>
        <end position="1247"/>
    </location>
</feature>
<evidence type="ECO:0000313" key="13">
    <source>
        <dbReference type="EMBL" id="KAF4672852.1"/>
    </source>
</evidence>
<feature type="compositionally biased region" description="Polar residues" evidence="8">
    <location>
        <begin position="1397"/>
        <end position="1411"/>
    </location>
</feature>
<dbReference type="SMART" id="SM00631">
    <property type="entry name" value="Zn_pept"/>
    <property type="match status" value="1"/>
</dbReference>
<evidence type="ECO:0000256" key="2">
    <source>
        <dbReference type="ARBA" id="ARBA00005988"/>
    </source>
</evidence>
<dbReference type="InterPro" id="IPR038718">
    <property type="entry name" value="SNF2-like_sf"/>
</dbReference>
<keyword evidence="9" id="KW-0472">Membrane</keyword>
<feature type="region of interest" description="Disordered" evidence="8">
    <location>
        <begin position="2580"/>
        <end position="2655"/>
    </location>
</feature>
<name>A0A7J6MMN8_PEROL</name>